<gene>
    <name evidence="2" type="ORF">METZ01_LOCUS462641</name>
</gene>
<dbReference type="Pfam" id="PF07676">
    <property type="entry name" value="PD40"/>
    <property type="match status" value="2"/>
</dbReference>
<feature type="non-terminal residue" evidence="2">
    <location>
        <position position="250"/>
    </location>
</feature>
<dbReference type="SUPFAM" id="SSF69304">
    <property type="entry name" value="Tricorn protease N-terminal domain"/>
    <property type="match status" value="1"/>
</dbReference>
<name>A0A383APN4_9ZZZZ</name>
<feature type="non-terminal residue" evidence="2">
    <location>
        <position position="1"/>
    </location>
</feature>
<dbReference type="Gene3D" id="2.120.10.30">
    <property type="entry name" value="TolB, C-terminal domain"/>
    <property type="match status" value="1"/>
</dbReference>
<proteinExistence type="inferred from homology"/>
<dbReference type="InterPro" id="IPR011042">
    <property type="entry name" value="6-blade_b-propeller_TolB-like"/>
</dbReference>
<dbReference type="PANTHER" id="PTHR36842:SF1">
    <property type="entry name" value="PROTEIN TOLB"/>
    <property type="match status" value="1"/>
</dbReference>
<dbReference type="PANTHER" id="PTHR36842">
    <property type="entry name" value="PROTEIN TOLB HOMOLOG"/>
    <property type="match status" value="1"/>
</dbReference>
<organism evidence="2">
    <name type="scientific">marine metagenome</name>
    <dbReference type="NCBI Taxonomy" id="408172"/>
    <lineage>
        <taxon>unclassified sequences</taxon>
        <taxon>metagenomes</taxon>
        <taxon>ecological metagenomes</taxon>
    </lineage>
</organism>
<reference evidence="2" key="1">
    <citation type="submission" date="2018-05" db="EMBL/GenBank/DDBJ databases">
        <authorList>
            <person name="Lanie J.A."/>
            <person name="Ng W.-L."/>
            <person name="Kazmierczak K.M."/>
            <person name="Andrzejewski T.M."/>
            <person name="Davidsen T.M."/>
            <person name="Wayne K.J."/>
            <person name="Tettelin H."/>
            <person name="Glass J.I."/>
            <person name="Rusch D."/>
            <person name="Podicherti R."/>
            <person name="Tsui H.-C.T."/>
            <person name="Winkler M.E."/>
        </authorList>
    </citation>
    <scope>NUCLEOTIDE SEQUENCE</scope>
</reference>
<dbReference type="EMBL" id="UINC01193937">
    <property type="protein sequence ID" value="SVE09787.1"/>
    <property type="molecule type" value="Genomic_DNA"/>
</dbReference>
<comment type="similarity">
    <text evidence="1">Belongs to the TolB family.</text>
</comment>
<evidence type="ECO:0000313" key="2">
    <source>
        <dbReference type="EMBL" id="SVE09787.1"/>
    </source>
</evidence>
<dbReference type="InterPro" id="IPR011659">
    <property type="entry name" value="WD40"/>
</dbReference>
<evidence type="ECO:0008006" key="3">
    <source>
        <dbReference type="Google" id="ProtNLM"/>
    </source>
</evidence>
<protein>
    <recommendedName>
        <fullName evidence="3">Dipeptidylpeptidase IV N-terminal domain-containing protein</fullName>
    </recommendedName>
</protein>
<accession>A0A383APN4</accession>
<dbReference type="AlphaFoldDB" id="A0A383APN4"/>
<sequence length="250" mass="28485">IDRYHFKQDGNDFLGDERQHLYLLDIKSRATKQLTKGSSNEFLPSWSPDNKKIAYVTKTGDMDRTDNYDIYVLEIDSIEDPIQLTTAPGSDSANSRPQWSPDGKKIAYLYGDDSALLWYALTELAVIDLDTKINSILTKELDLNTASPQWSDDGKNIYFIIEDNMKSQLAKYSLKDQTISRITPPNYYISGWGKNYVVRNGKIGLILSNTNSPDEVFFYDEGNLSQQSHHNSELLSSRKILETETISFLT</sequence>
<evidence type="ECO:0000256" key="1">
    <source>
        <dbReference type="ARBA" id="ARBA00009820"/>
    </source>
</evidence>